<name>A0AAV8UTL8_9RHOD</name>
<sequence length="89" mass="9980">MKRSRELMEFSRDSESKNTKYSGYFHVGGGQSSRASQGLRMAQTLLVGRNGMLQLCLPNDMLAISDKPFYQESEEEVCSATSGIKSYCR</sequence>
<protein>
    <submittedName>
        <fullName evidence="1">Uncharacterized protein</fullName>
    </submittedName>
</protein>
<dbReference type="EMBL" id="JAMWBK010000005">
    <property type="protein sequence ID" value="KAJ8904846.1"/>
    <property type="molecule type" value="Genomic_DNA"/>
</dbReference>
<accession>A0AAV8UTL8</accession>
<organism evidence="1 2">
    <name type="scientific">Rhodosorus marinus</name>
    <dbReference type="NCBI Taxonomy" id="101924"/>
    <lineage>
        <taxon>Eukaryota</taxon>
        <taxon>Rhodophyta</taxon>
        <taxon>Stylonematophyceae</taxon>
        <taxon>Stylonematales</taxon>
        <taxon>Stylonemataceae</taxon>
        <taxon>Rhodosorus</taxon>
    </lineage>
</organism>
<reference evidence="1 2" key="1">
    <citation type="journal article" date="2023" name="Nat. Commun.">
        <title>Origin of minicircular mitochondrial genomes in red algae.</title>
        <authorList>
            <person name="Lee Y."/>
            <person name="Cho C.H."/>
            <person name="Lee Y.M."/>
            <person name="Park S.I."/>
            <person name="Yang J.H."/>
            <person name="West J.A."/>
            <person name="Bhattacharya D."/>
            <person name="Yoon H.S."/>
        </authorList>
    </citation>
    <scope>NUCLEOTIDE SEQUENCE [LARGE SCALE GENOMIC DNA]</scope>
    <source>
        <strain evidence="1 2">CCMP1338</strain>
        <tissue evidence="1">Whole cell</tissue>
    </source>
</reference>
<keyword evidence="2" id="KW-1185">Reference proteome</keyword>
<comment type="caution">
    <text evidence="1">The sequence shown here is derived from an EMBL/GenBank/DDBJ whole genome shotgun (WGS) entry which is preliminary data.</text>
</comment>
<dbReference type="AlphaFoldDB" id="A0AAV8UTL8"/>
<dbReference type="Proteomes" id="UP001157974">
    <property type="component" value="Unassembled WGS sequence"/>
</dbReference>
<proteinExistence type="predicted"/>
<evidence type="ECO:0000313" key="2">
    <source>
        <dbReference type="Proteomes" id="UP001157974"/>
    </source>
</evidence>
<evidence type="ECO:0000313" key="1">
    <source>
        <dbReference type="EMBL" id="KAJ8904846.1"/>
    </source>
</evidence>
<gene>
    <name evidence="1" type="ORF">NDN08_001360</name>
</gene>